<keyword evidence="5" id="KW-0969">Cilium</keyword>
<comment type="caution">
    <text evidence="5">The sequence shown here is derived from an EMBL/GenBank/DDBJ whole genome shotgun (WGS) entry which is preliminary data.</text>
</comment>
<dbReference type="InterPro" id="IPR005648">
    <property type="entry name" value="FlgD"/>
</dbReference>
<evidence type="ECO:0000256" key="1">
    <source>
        <dbReference type="ARBA" id="ARBA00010577"/>
    </source>
</evidence>
<organism evidence="5 6">
    <name type="scientific">Ralstonia solanacearum</name>
    <name type="common">Pseudomonas solanacearum</name>
    <dbReference type="NCBI Taxonomy" id="305"/>
    <lineage>
        <taxon>Bacteria</taxon>
        <taxon>Pseudomonadati</taxon>
        <taxon>Pseudomonadota</taxon>
        <taxon>Betaproteobacteria</taxon>
        <taxon>Burkholderiales</taxon>
        <taxon>Burkholderiaceae</taxon>
        <taxon>Ralstonia</taxon>
        <taxon>Ralstonia solanacearum species complex</taxon>
    </lineage>
</organism>
<evidence type="ECO:0000256" key="4">
    <source>
        <dbReference type="ARBA" id="ARBA00024746"/>
    </source>
</evidence>
<evidence type="ECO:0000256" key="2">
    <source>
        <dbReference type="ARBA" id="ARBA00016013"/>
    </source>
</evidence>
<dbReference type="AlphaFoldDB" id="A0A7X0Q3D4"/>
<accession>A0A7X0Q3D4</accession>
<evidence type="ECO:0000313" key="6">
    <source>
        <dbReference type="Proteomes" id="UP001143674"/>
    </source>
</evidence>
<comment type="similarity">
    <text evidence="1">Belongs to the FlgD family.</text>
</comment>
<dbReference type="RefSeq" id="WP_020748332.1">
    <property type="nucleotide sequence ID" value="NZ_CDQJ01000001.1"/>
</dbReference>
<comment type="function">
    <text evidence="4">Required for flagellar hook formation. May act as a scaffolding protein.</text>
</comment>
<name>A0A7X0Q3D4_RALSL</name>
<gene>
    <name evidence="5" type="ORF">LBW55_23740</name>
</gene>
<dbReference type="Pfam" id="PF03963">
    <property type="entry name" value="FlgD"/>
    <property type="match status" value="1"/>
</dbReference>
<evidence type="ECO:0000313" key="5">
    <source>
        <dbReference type="EMBL" id="MDB0524627.1"/>
    </source>
</evidence>
<dbReference type="Proteomes" id="UP001143674">
    <property type="component" value="Unassembled WGS sequence"/>
</dbReference>
<proteinExistence type="inferred from homology"/>
<reference evidence="5" key="1">
    <citation type="submission" date="2021-09" db="EMBL/GenBank/DDBJ databases">
        <title>Genomic analysis of Ralstonia spp.</title>
        <authorList>
            <person name="Aburjaile F."/>
            <person name="Ariute J.C."/>
            <person name="Pais A.K.L."/>
            <person name="Albuquerque G.M.R."/>
            <person name="Silva A.M.F."/>
            <person name="Brenig B."/>
            <person name="Azevedo V."/>
            <person name="Matiuzzi M."/>
            <person name="Ramos R."/>
            <person name="Goes-Neto A."/>
            <person name="Soares S."/>
            <person name="Iseppon A.M.B."/>
            <person name="Souza E."/>
            <person name="Gama M."/>
        </authorList>
    </citation>
    <scope>NUCLEOTIDE SEQUENCE</scope>
    <source>
        <strain evidence="5">B4</strain>
    </source>
</reference>
<protein>
    <recommendedName>
        <fullName evidence="2">Basal-body rod modification protein FlgD</fullName>
    </recommendedName>
</protein>
<dbReference type="EMBL" id="JAIVEX010000015">
    <property type="protein sequence ID" value="MDB0524627.1"/>
    <property type="molecule type" value="Genomic_DNA"/>
</dbReference>
<sequence>MTIAAASSATGTSSSQVNSLNMQDFLKVLLTQLTYQDPLKPMDNQQFMAQIAQFTALGQSQQMNSNIETLVSNQASLQSVGLIGRTVDITTSSGTVTGTVSALSLSGTSPQLTIKAGSGGTLSNIDLSQVIAVR</sequence>
<keyword evidence="5" id="KW-0966">Cell projection</keyword>
<keyword evidence="5" id="KW-0282">Flagellum</keyword>
<dbReference type="GO" id="GO:0044781">
    <property type="term" value="P:bacterial-type flagellum organization"/>
    <property type="evidence" value="ECO:0007669"/>
    <property type="project" value="UniProtKB-KW"/>
</dbReference>
<evidence type="ECO:0000256" key="3">
    <source>
        <dbReference type="ARBA" id="ARBA00022795"/>
    </source>
</evidence>
<keyword evidence="3" id="KW-1005">Bacterial flagellum biogenesis</keyword>